<evidence type="ECO:0000313" key="1">
    <source>
        <dbReference type="EMBL" id="GAH45305.1"/>
    </source>
</evidence>
<dbReference type="EMBL" id="BARU01010135">
    <property type="protein sequence ID" value="GAH45305.1"/>
    <property type="molecule type" value="Genomic_DNA"/>
</dbReference>
<organism evidence="1">
    <name type="scientific">marine sediment metagenome</name>
    <dbReference type="NCBI Taxonomy" id="412755"/>
    <lineage>
        <taxon>unclassified sequences</taxon>
        <taxon>metagenomes</taxon>
        <taxon>ecological metagenomes</taxon>
    </lineage>
</organism>
<accession>X1GKC6</accession>
<name>X1GKC6_9ZZZZ</name>
<feature type="non-terminal residue" evidence="1">
    <location>
        <position position="111"/>
    </location>
</feature>
<protein>
    <submittedName>
        <fullName evidence="1">Uncharacterized protein</fullName>
    </submittedName>
</protein>
<proteinExistence type="predicted"/>
<sequence>MKVVRIGYGFVEIDALNLTYTGTSTVDLELEYEYIPLLKLDHYAFEGLNSTVQVRFGEYTKNVPMVQGVDYNFTGVNNNFVIFYTFNTSIYATYSFEEKYSYYLQYSGYLT</sequence>
<reference evidence="1" key="1">
    <citation type="journal article" date="2014" name="Front. Microbiol.">
        <title>High frequency of phylogenetically diverse reductive dehalogenase-homologous genes in deep subseafloor sedimentary metagenomes.</title>
        <authorList>
            <person name="Kawai M."/>
            <person name="Futagami T."/>
            <person name="Toyoda A."/>
            <person name="Takaki Y."/>
            <person name="Nishi S."/>
            <person name="Hori S."/>
            <person name="Arai W."/>
            <person name="Tsubouchi T."/>
            <person name="Morono Y."/>
            <person name="Uchiyama I."/>
            <person name="Ito T."/>
            <person name="Fujiyama A."/>
            <person name="Inagaki F."/>
            <person name="Takami H."/>
        </authorList>
    </citation>
    <scope>NUCLEOTIDE SEQUENCE</scope>
    <source>
        <strain evidence="1">Expedition CK06-06</strain>
    </source>
</reference>
<dbReference type="AlphaFoldDB" id="X1GKC6"/>
<gene>
    <name evidence="1" type="ORF">S03H2_19406</name>
</gene>
<comment type="caution">
    <text evidence="1">The sequence shown here is derived from an EMBL/GenBank/DDBJ whole genome shotgun (WGS) entry which is preliminary data.</text>
</comment>